<dbReference type="EC" id="2.7.13.3" evidence="3"/>
<evidence type="ECO:0000256" key="4">
    <source>
        <dbReference type="ARBA" id="ARBA00022553"/>
    </source>
</evidence>
<dbReference type="Gene3D" id="3.30.565.10">
    <property type="entry name" value="Histidine kinase-like ATPase, C-terminal domain"/>
    <property type="match status" value="1"/>
</dbReference>
<evidence type="ECO:0000259" key="8">
    <source>
        <dbReference type="PROSITE" id="PS50109"/>
    </source>
</evidence>
<keyword evidence="6 9" id="KW-0418">Kinase</keyword>
<dbReference type="SMART" id="SM00387">
    <property type="entry name" value="HATPase_c"/>
    <property type="match status" value="1"/>
</dbReference>
<evidence type="ECO:0000256" key="7">
    <source>
        <dbReference type="ARBA" id="ARBA00023012"/>
    </source>
</evidence>
<dbReference type="CDD" id="cd00075">
    <property type="entry name" value="HATPase"/>
    <property type="match status" value="1"/>
</dbReference>
<comment type="caution">
    <text evidence="9">The sequence shown here is derived from an EMBL/GenBank/DDBJ whole genome shotgun (WGS) entry which is preliminary data.</text>
</comment>
<evidence type="ECO:0000256" key="5">
    <source>
        <dbReference type="ARBA" id="ARBA00022679"/>
    </source>
</evidence>
<dbReference type="GO" id="GO:0000155">
    <property type="term" value="F:phosphorelay sensor kinase activity"/>
    <property type="evidence" value="ECO:0007669"/>
    <property type="project" value="TreeGrafter"/>
</dbReference>
<dbReference type="GO" id="GO:0005886">
    <property type="term" value="C:plasma membrane"/>
    <property type="evidence" value="ECO:0007669"/>
    <property type="project" value="TreeGrafter"/>
</dbReference>
<evidence type="ECO:0000256" key="2">
    <source>
        <dbReference type="ARBA" id="ARBA00004370"/>
    </source>
</evidence>
<dbReference type="InterPro" id="IPR005467">
    <property type="entry name" value="His_kinase_dom"/>
</dbReference>
<dbReference type="InterPro" id="IPR036890">
    <property type="entry name" value="HATPase_C_sf"/>
</dbReference>
<dbReference type="PROSITE" id="PS50109">
    <property type="entry name" value="HIS_KIN"/>
    <property type="match status" value="1"/>
</dbReference>
<keyword evidence="7" id="KW-0902">Two-component regulatory system</keyword>
<dbReference type="AlphaFoldDB" id="A0A923NBW3"/>
<dbReference type="Pfam" id="PF02518">
    <property type="entry name" value="HATPase_c"/>
    <property type="match status" value="1"/>
</dbReference>
<dbReference type="InterPro" id="IPR050351">
    <property type="entry name" value="BphY/WalK/GraS-like"/>
</dbReference>
<dbReference type="GO" id="GO:0004721">
    <property type="term" value="F:phosphoprotein phosphatase activity"/>
    <property type="evidence" value="ECO:0007669"/>
    <property type="project" value="TreeGrafter"/>
</dbReference>
<dbReference type="PANTHER" id="PTHR45453:SF1">
    <property type="entry name" value="PHOSPHATE REGULON SENSOR PROTEIN PHOR"/>
    <property type="match status" value="1"/>
</dbReference>
<gene>
    <name evidence="9" type="ORF">H8876_04895</name>
</gene>
<dbReference type="PRINTS" id="PR00344">
    <property type="entry name" value="BCTRLSENSOR"/>
</dbReference>
<evidence type="ECO:0000313" key="10">
    <source>
        <dbReference type="Proteomes" id="UP000644115"/>
    </source>
</evidence>
<dbReference type="Proteomes" id="UP000644115">
    <property type="component" value="Unassembled WGS sequence"/>
</dbReference>
<evidence type="ECO:0000256" key="3">
    <source>
        <dbReference type="ARBA" id="ARBA00012438"/>
    </source>
</evidence>
<accession>A0A923NBW3</accession>
<dbReference type="InterPro" id="IPR003594">
    <property type="entry name" value="HATPase_dom"/>
</dbReference>
<comment type="catalytic activity">
    <reaction evidence="1">
        <text>ATP + protein L-histidine = ADP + protein N-phospho-L-histidine.</text>
        <dbReference type="EC" id="2.7.13.3"/>
    </reaction>
</comment>
<evidence type="ECO:0000256" key="1">
    <source>
        <dbReference type="ARBA" id="ARBA00000085"/>
    </source>
</evidence>
<sequence length="92" mass="10740">MRILMIEDEFNVIRLYKENKKIFLTVTNRGEEIPKGEEEKIFERFYRIDKSRNRSEGRYGLGLAIAKSIVEQHKGQISASSANGHTTFCVRF</sequence>
<protein>
    <recommendedName>
        <fullName evidence="3">histidine kinase</fullName>
        <ecNumber evidence="3">2.7.13.3</ecNumber>
    </recommendedName>
</protein>
<dbReference type="GO" id="GO:0016036">
    <property type="term" value="P:cellular response to phosphate starvation"/>
    <property type="evidence" value="ECO:0007669"/>
    <property type="project" value="TreeGrafter"/>
</dbReference>
<reference evidence="9" key="1">
    <citation type="submission" date="2020-08" db="EMBL/GenBank/DDBJ databases">
        <authorList>
            <person name="Liu C."/>
            <person name="Sun Q."/>
        </authorList>
    </citation>
    <scope>NUCLEOTIDE SEQUENCE</scope>
    <source>
        <strain evidence="9">BX16</strain>
    </source>
</reference>
<keyword evidence="4" id="KW-0597">Phosphoprotein</keyword>
<dbReference type="RefSeq" id="WP_249286781.1">
    <property type="nucleotide sequence ID" value="NZ_JACRWC010000060.1"/>
</dbReference>
<feature type="domain" description="Histidine kinase" evidence="8">
    <location>
        <begin position="13"/>
        <end position="92"/>
    </location>
</feature>
<dbReference type="InterPro" id="IPR004358">
    <property type="entry name" value="Sig_transdc_His_kin-like_C"/>
</dbReference>
<proteinExistence type="predicted"/>
<dbReference type="SUPFAM" id="SSF55874">
    <property type="entry name" value="ATPase domain of HSP90 chaperone/DNA topoisomerase II/histidine kinase"/>
    <property type="match status" value="1"/>
</dbReference>
<evidence type="ECO:0000313" key="9">
    <source>
        <dbReference type="EMBL" id="MBC5999331.1"/>
    </source>
</evidence>
<keyword evidence="5" id="KW-0808">Transferase</keyword>
<dbReference type="PANTHER" id="PTHR45453">
    <property type="entry name" value="PHOSPHATE REGULON SENSOR PROTEIN PHOR"/>
    <property type="match status" value="1"/>
</dbReference>
<name>A0A923NBW3_9FIRM</name>
<evidence type="ECO:0000256" key="6">
    <source>
        <dbReference type="ARBA" id="ARBA00022777"/>
    </source>
</evidence>
<organism evidence="9 10">
    <name type="scientific">Lentihominibacter faecis</name>
    <dbReference type="NCBI Taxonomy" id="2764712"/>
    <lineage>
        <taxon>Bacteria</taxon>
        <taxon>Bacillati</taxon>
        <taxon>Bacillota</taxon>
        <taxon>Clostridia</taxon>
        <taxon>Peptostreptococcales</taxon>
        <taxon>Anaerovoracaceae</taxon>
        <taxon>Lentihominibacter</taxon>
    </lineage>
</organism>
<comment type="subcellular location">
    <subcellularLocation>
        <location evidence="2">Membrane</location>
    </subcellularLocation>
</comment>
<keyword evidence="10" id="KW-1185">Reference proteome</keyword>
<dbReference type="EMBL" id="JACRWC010000060">
    <property type="protein sequence ID" value="MBC5999331.1"/>
    <property type="molecule type" value="Genomic_DNA"/>
</dbReference>